<accession>A0A8J3LF51</accession>
<comment type="caution">
    <text evidence="1">The sequence shown here is derived from an EMBL/GenBank/DDBJ whole genome shotgun (WGS) entry which is preliminary data.</text>
</comment>
<evidence type="ECO:0000313" key="2">
    <source>
        <dbReference type="Proteomes" id="UP000660339"/>
    </source>
</evidence>
<evidence type="ECO:0000313" key="1">
    <source>
        <dbReference type="EMBL" id="GIG17143.1"/>
    </source>
</evidence>
<reference evidence="1" key="1">
    <citation type="submission" date="2021-01" db="EMBL/GenBank/DDBJ databases">
        <title>Whole genome shotgun sequence of Catellatospora methionotrophica NBRC 14553.</title>
        <authorList>
            <person name="Komaki H."/>
            <person name="Tamura T."/>
        </authorList>
    </citation>
    <scope>NUCLEOTIDE SEQUENCE</scope>
    <source>
        <strain evidence="1">NBRC 14553</strain>
    </source>
</reference>
<proteinExistence type="predicted"/>
<gene>
    <name evidence="1" type="ORF">Cme02nite_54750</name>
</gene>
<dbReference type="AlphaFoldDB" id="A0A8J3LF51"/>
<dbReference type="EMBL" id="BONJ01000030">
    <property type="protein sequence ID" value="GIG17143.1"/>
    <property type="molecule type" value="Genomic_DNA"/>
</dbReference>
<name>A0A8J3LF51_9ACTN</name>
<protein>
    <submittedName>
        <fullName evidence="1">Uncharacterized protein</fullName>
    </submittedName>
</protein>
<organism evidence="1 2">
    <name type="scientific">Catellatospora methionotrophica</name>
    <dbReference type="NCBI Taxonomy" id="121620"/>
    <lineage>
        <taxon>Bacteria</taxon>
        <taxon>Bacillati</taxon>
        <taxon>Actinomycetota</taxon>
        <taxon>Actinomycetes</taxon>
        <taxon>Micromonosporales</taxon>
        <taxon>Micromonosporaceae</taxon>
        <taxon>Catellatospora</taxon>
    </lineage>
</organism>
<keyword evidence="2" id="KW-1185">Reference proteome</keyword>
<dbReference type="Proteomes" id="UP000660339">
    <property type="component" value="Unassembled WGS sequence"/>
</dbReference>
<sequence>MVIRTALRGVKHVDTLTVFSNPGGKRRQMDPFAILGTGSGGGTWLVTDSNRYLTVHNHSSRTVFVALCGGRDSHAVGWCAFADGEGRTVPIAVPRNGWDTVCLFARTADGGWSIGGTEKFYVAQPRGGDALRQGLSFQVKNARTQSPSMVAGAGELRIVGGIGIPMRGDVSYRIG</sequence>